<protein>
    <submittedName>
        <fullName evidence="2">Effector-binding domain-containing protein</fullName>
    </submittedName>
</protein>
<sequence>MDIKTTDPLTVLSAERRITLGEVATASAELCPAIEQEAQQHGMAISGPWIFVSHGLPQDACTAFRIEFCLPVSASGPYQGDFTLKTLAPMLCAAKQHIGPLRTLFSEGYGPLLQAITDAGHDFSGESREVYRRWHGPDAADNQIEIQFGLQR</sequence>
<dbReference type="RefSeq" id="WP_027315018.1">
    <property type="nucleotide sequence ID" value="NZ_JACIDC010000002.1"/>
</dbReference>
<accession>A0A7W6ICZ5</accession>
<reference evidence="2 3" key="1">
    <citation type="submission" date="2020-08" db="EMBL/GenBank/DDBJ databases">
        <title>Genomic Encyclopedia of Type Strains, Phase IV (KMG-IV): sequencing the most valuable type-strain genomes for metagenomic binning, comparative biology and taxonomic classification.</title>
        <authorList>
            <person name="Goeker M."/>
        </authorList>
    </citation>
    <scope>NUCLEOTIDE SEQUENCE [LARGE SCALE GENOMIC DNA]</scope>
    <source>
        <strain evidence="2 3">DSM 15743</strain>
    </source>
</reference>
<dbReference type="SMART" id="SM00871">
    <property type="entry name" value="AraC_E_bind"/>
    <property type="match status" value="1"/>
</dbReference>
<proteinExistence type="predicted"/>
<feature type="domain" description="AraC effector-binding" evidence="1">
    <location>
        <begin position="1"/>
        <end position="151"/>
    </location>
</feature>
<dbReference type="InterPro" id="IPR010499">
    <property type="entry name" value="AraC_E-bd"/>
</dbReference>
<gene>
    <name evidence="2" type="ORF">GGR34_000842</name>
</gene>
<keyword evidence="3" id="KW-1185">Reference proteome</keyword>
<comment type="caution">
    <text evidence="2">The sequence shown here is derived from an EMBL/GenBank/DDBJ whole genome shotgun (WGS) entry which is preliminary data.</text>
</comment>
<evidence type="ECO:0000313" key="2">
    <source>
        <dbReference type="EMBL" id="MBB4039207.1"/>
    </source>
</evidence>
<organism evidence="2 3">
    <name type="scientific">Microvirga flocculans</name>
    <dbReference type="NCBI Taxonomy" id="217168"/>
    <lineage>
        <taxon>Bacteria</taxon>
        <taxon>Pseudomonadati</taxon>
        <taxon>Pseudomonadota</taxon>
        <taxon>Alphaproteobacteria</taxon>
        <taxon>Hyphomicrobiales</taxon>
        <taxon>Methylobacteriaceae</taxon>
        <taxon>Microvirga</taxon>
    </lineage>
</organism>
<evidence type="ECO:0000313" key="3">
    <source>
        <dbReference type="Proteomes" id="UP000519439"/>
    </source>
</evidence>
<dbReference type="Gene3D" id="3.20.80.10">
    <property type="entry name" value="Regulatory factor, effector binding domain"/>
    <property type="match status" value="1"/>
</dbReference>
<dbReference type="InterPro" id="IPR011256">
    <property type="entry name" value="Reg_factor_effector_dom_sf"/>
</dbReference>
<evidence type="ECO:0000259" key="1">
    <source>
        <dbReference type="SMART" id="SM00871"/>
    </source>
</evidence>
<dbReference type="SUPFAM" id="SSF55136">
    <property type="entry name" value="Probable bacterial effector-binding domain"/>
    <property type="match status" value="1"/>
</dbReference>
<dbReference type="AlphaFoldDB" id="A0A7W6ICZ5"/>
<dbReference type="Proteomes" id="UP000519439">
    <property type="component" value="Unassembled WGS sequence"/>
</dbReference>
<dbReference type="EMBL" id="JACIDC010000002">
    <property type="protein sequence ID" value="MBB4039207.1"/>
    <property type="molecule type" value="Genomic_DNA"/>
</dbReference>
<name>A0A7W6ICZ5_9HYPH</name>